<organism evidence="5 6">
    <name type="scientific">Candidatus Amesbacteria bacterium RIFCSPHIGHO2_01_FULL_48_32b</name>
    <dbReference type="NCBI Taxonomy" id="1797253"/>
    <lineage>
        <taxon>Bacteria</taxon>
        <taxon>Candidatus Amesiibacteriota</taxon>
    </lineage>
</organism>
<protein>
    <recommendedName>
        <fullName evidence="4">50S ribosomal protein L19</fullName>
    </recommendedName>
</protein>
<accession>A0A1F4YEG2</accession>
<sequence length="110" mass="12638">MANSAILNNITFHVGDIVRVHYRIMEGDKERIQVFEGLVISIRGRGENRSFTVRKIATGNVAVERIYPLNSPWIAKLEVKKPGRVRRAKLYYVRTKSTRQVSQIHTQTST</sequence>
<dbReference type="SUPFAM" id="SSF50104">
    <property type="entry name" value="Translation proteins SH3-like domain"/>
    <property type="match status" value="1"/>
</dbReference>
<dbReference type="GO" id="GO:0022625">
    <property type="term" value="C:cytosolic large ribosomal subunit"/>
    <property type="evidence" value="ECO:0007669"/>
    <property type="project" value="TreeGrafter"/>
</dbReference>
<keyword evidence="2 5" id="KW-0689">Ribosomal protein</keyword>
<dbReference type="PANTHER" id="PTHR15680">
    <property type="entry name" value="RIBOSOMAL PROTEIN L19"/>
    <property type="match status" value="1"/>
</dbReference>
<dbReference type="PRINTS" id="PR00061">
    <property type="entry name" value="RIBOSOMALL19"/>
</dbReference>
<evidence type="ECO:0000313" key="5">
    <source>
        <dbReference type="EMBL" id="OGC92331.1"/>
    </source>
</evidence>
<gene>
    <name evidence="5" type="ORF">A2876_04740</name>
</gene>
<keyword evidence="3 4" id="KW-0687">Ribonucleoprotein</keyword>
<comment type="caution">
    <text evidence="5">The sequence shown here is derived from an EMBL/GenBank/DDBJ whole genome shotgun (WGS) entry which is preliminary data.</text>
</comment>
<proteinExistence type="inferred from homology"/>
<comment type="similarity">
    <text evidence="1 4">Belongs to the bacterial ribosomal protein bL19 family.</text>
</comment>
<dbReference type="Proteomes" id="UP000178176">
    <property type="component" value="Unassembled WGS sequence"/>
</dbReference>
<dbReference type="PIRSF" id="PIRSF002191">
    <property type="entry name" value="Ribosomal_L19"/>
    <property type="match status" value="1"/>
</dbReference>
<evidence type="ECO:0000256" key="2">
    <source>
        <dbReference type="ARBA" id="ARBA00022980"/>
    </source>
</evidence>
<dbReference type="InterPro" id="IPR008991">
    <property type="entry name" value="Translation_prot_SH3-like_sf"/>
</dbReference>
<dbReference type="Gene3D" id="2.30.30.790">
    <property type="match status" value="1"/>
</dbReference>
<evidence type="ECO:0000256" key="4">
    <source>
        <dbReference type="RuleBase" id="RU000559"/>
    </source>
</evidence>
<dbReference type="Pfam" id="PF01245">
    <property type="entry name" value="Ribosomal_L19"/>
    <property type="match status" value="1"/>
</dbReference>
<dbReference type="PANTHER" id="PTHR15680:SF9">
    <property type="entry name" value="LARGE RIBOSOMAL SUBUNIT PROTEIN BL19M"/>
    <property type="match status" value="1"/>
</dbReference>
<name>A0A1F4YEG2_9BACT</name>
<dbReference type="EMBL" id="MEXH01000017">
    <property type="protein sequence ID" value="OGC92331.1"/>
    <property type="molecule type" value="Genomic_DNA"/>
</dbReference>
<dbReference type="InterPro" id="IPR001857">
    <property type="entry name" value="Ribosomal_bL19"/>
</dbReference>
<evidence type="ECO:0000256" key="1">
    <source>
        <dbReference type="ARBA" id="ARBA00005781"/>
    </source>
</evidence>
<dbReference type="GO" id="GO:0006412">
    <property type="term" value="P:translation"/>
    <property type="evidence" value="ECO:0007669"/>
    <property type="project" value="InterPro"/>
</dbReference>
<reference evidence="5 6" key="1">
    <citation type="journal article" date="2016" name="Nat. Commun.">
        <title>Thousands of microbial genomes shed light on interconnected biogeochemical processes in an aquifer system.</title>
        <authorList>
            <person name="Anantharaman K."/>
            <person name="Brown C.T."/>
            <person name="Hug L.A."/>
            <person name="Sharon I."/>
            <person name="Castelle C.J."/>
            <person name="Probst A.J."/>
            <person name="Thomas B.C."/>
            <person name="Singh A."/>
            <person name="Wilkins M.J."/>
            <person name="Karaoz U."/>
            <person name="Brodie E.L."/>
            <person name="Williams K.H."/>
            <person name="Hubbard S.S."/>
            <person name="Banfield J.F."/>
        </authorList>
    </citation>
    <scope>NUCLEOTIDE SEQUENCE [LARGE SCALE GENOMIC DNA]</scope>
</reference>
<dbReference type="NCBIfam" id="TIGR01024">
    <property type="entry name" value="rplS_bact"/>
    <property type="match status" value="1"/>
</dbReference>
<comment type="function">
    <text evidence="4">This protein is located at the 30S-50S ribosomal subunit interface and may play a role in the structure and function of the aminoacyl-tRNA binding site.</text>
</comment>
<dbReference type="InterPro" id="IPR038657">
    <property type="entry name" value="Ribosomal_bL19_sf"/>
</dbReference>
<evidence type="ECO:0000313" key="6">
    <source>
        <dbReference type="Proteomes" id="UP000178176"/>
    </source>
</evidence>
<evidence type="ECO:0000256" key="3">
    <source>
        <dbReference type="ARBA" id="ARBA00023274"/>
    </source>
</evidence>
<dbReference type="GO" id="GO:0003735">
    <property type="term" value="F:structural constituent of ribosome"/>
    <property type="evidence" value="ECO:0007669"/>
    <property type="project" value="InterPro"/>
</dbReference>
<dbReference type="AlphaFoldDB" id="A0A1F4YEG2"/>